<keyword evidence="1" id="KW-1133">Transmembrane helix</keyword>
<accession>A0A162UCA0</accession>
<dbReference type="RefSeq" id="XP_018293212.1">
    <property type="nucleotide sequence ID" value="XM_018441867.1"/>
</dbReference>
<feature type="transmembrane region" description="Helical" evidence="1">
    <location>
        <begin position="32"/>
        <end position="59"/>
    </location>
</feature>
<dbReference type="VEuPathDB" id="FungiDB:PHYBLDRAFT_67935"/>
<dbReference type="AlphaFoldDB" id="A0A162UCA0"/>
<evidence type="ECO:0000313" key="2">
    <source>
        <dbReference type="EMBL" id="OAD75172.1"/>
    </source>
</evidence>
<name>A0A162UCA0_PHYB8</name>
<dbReference type="EMBL" id="KV440978">
    <property type="protein sequence ID" value="OAD75172.1"/>
    <property type="molecule type" value="Genomic_DNA"/>
</dbReference>
<evidence type="ECO:0000313" key="3">
    <source>
        <dbReference type="Proteomes" id="UP000077315"/>
    </source>
</evidence>
<organism evidence="2 3">
    <name type="scientific">Phycomyces blakesleeanus (strain ATCC 8743b / DSM 1359 / FGSC 10004 / NBRC 33097 / NRRL 1555)</name>
    <dbReference type="NCBI Taxonomy" id="763407"/>
    <lineage>
        <taxon>Eukaryota</taxon>
        <taxon>Fungi</taxon>
        <taxon>Fungi incertae sedis</taxon>
        <taxon>Mucoromycota</taxon>
        <taxon>Mucoromycotina</taxon>
        <taxon>Mucoromycetes</taxon>
        <taxon>Mucorales</taxon>
        <taxon>Phycomycetaceae</taxon>
        <taxon>Phycomyces</taxon>
    </lineage>
</organism>
<keyword evidence="3" id="KW-1185">Reference proteome</keyword>
<evidence type="ECO:0000256" key="1">
    <source>
        <dbReference type="SAM" id="Phobius"/>
    </source>
</evidence>
<proteinExistence type="predicted"/>
<keyword evidence="1" id="KW-0812">Transmembrane</keyword>
<dbReference type="GeneID" id="29002773"/>
<keyword evidence="1" id="KW-0472">Membrane</keyword>
<gene>
    <name evidence="2" type="ORF">PHYBLDRAFT_67935</name>
</gene>
<reference evidence="3" key="1">
    <citation type="submission" date="2015-06" db="EMBL/GenBank/DDBJ databases">
        <title>Expansion of signal transduction pathways in fungi by whole-genome duplication.</title>
        <authorList>
            <consortium name="DOE Joint Genome Institute"/>
            <person name="Corrochano L.M."/>
            <person name="Kuo A."/>
            <person name="Marcet-Houben M."/>
            <person name="Polaino S."/>
            <person name="Salamov A."/>
            <person name="Villalobos J.M."/>
            <person name="Alvarez M.I."/>
            <person name="Avalos J."/>
            <person name="Benito E.P."/>
            <person name="Benoit I."/>
            <person name="Burger G."/>
            <person name="Camino L.P."/>
            <person name="Canovas D."/>
            <person name="Cerda-Olmedo E."/>
            <person name="Cheng J.-F."/>
            <person name="Dominguez A."/>
            <person name="Elias M."/>
            <person name="Eslava A.P."/>
            <person name="Glaser F."/>
            <person name="Grimwood J."/>
            <person name="Gutierrez G."/>
            <person name="Heitman J."/>
            <person name="Henrissat B."/>
            <person name="Iturriaga E.A."/>
            <person name="Lang B.F."/>
            <person name="Lavin J.L."/>
            <person name="Lee S."/>
            <person name="Li W."/>
            <person name="Lindquist E."/>
            <person name="Lopez-Garcia S."/>
            <person name="Luque E.M."/>
            <person name="Marcos A.T."/>
            <person name="Martin J."/>
            <person name="McCluskey K."/>
            <person name="Medina H.R."/>
            <person name="Miralles-Duran A."/>
            <person name="Miyazaki A."/>
            <person name="Munoz-Torres E."/>
            <person name="Oguiza J.A."/>
            <person name="Ohm R."/>
            <person name="Olmedo M."/>
            <person name="Orejas M."/>
            <person name="Ortiz-Castellanos L."/>
            <person name="Pisabarro A.G."/>
            <person name="Rodriguez-Romero J."/>
            <person name="Ruiz-Herrera J."/>
            <person name="Ruiz-Vazquez R."/>
            <person name="Sanz C."/>
            <person name="Schackwitz W."/>
            <person name="Schmutz J."/>
            <person name="Shahriari M."/>
            <person name="Shelest E."/>
            <person name="Silva-Franco F."/>
            <person name="Soanes D."/>
            <person name="Syed K."/>
            <person name="Tagua V.G."/>
            <person name="Talbot N.J."/>
            <person name="Thon M."/>
            <person name="De vries R.P."/>
            <person name="Wiebenga A."/>
            <person name="Yadav J.S."/>
            <person name="Braun E.L."/>
            <person name="Baker S."/>
            <person name="Garre V."/>
            <person name="Horwitz B."/>
            <person name="Torres-Martinez S."/>
            <person name="Idnurm A."/>
            <person name="Herrera-Estrella A."/>
            <person name="Gabaldon T."/>
            <person name="Grigoriev I.V."/>
        </authorList>
    </citation>
    <scope>NUCLEOTIDE SEQUENCE [LARGE SCALE GENOMIC DNA]</scope>
    <source>
        <strain evidence="3">NRRL 1555(-)</strain>
    </source>
</reference>
<dbReference type="Proteomes" id="UP000077315">
    <property type="component" value="Unassembled WGS sequence"/>
</dbReference>
<sequence>MSLILVMTFKRSTQLTNSTQAESHLFQFNRDYYISIFRFCNCLLYLYLCVLITEILPLVNKKYSRVMTIKVSLIQVFLLQSYSITLVVCICVSVYLNHMGYKGLNRWYCTMTMSSMLI</sequence>
<protein>
    <submittedName>
        <fullName evidence="2">Uncharacterized protein</fullName>
    </submittedName>
</protein>
<dbReference type="InParanoid" id="A0A162UCA0"/>
<feature type="transmembrane region" description="Helical" evidence="1">
    <location>
        <begin position="71"/>
        <end position="96"/>
    </location>
</feature>